<accession>A0AAV4TH30</accession>
<dbReference type="Proteomes" id="UP001054945">
    <property type="component" value="Unassembled WGS sequence"/>
</dbReference>
<comment type="caution">
    <text evidence="1">The sequence shown here is derived from an EMBL/GenBank/DDBJ whole genome shotgun (WGS) entry which is preliminary data.</text>
</comment>
<dbReference type="AlphaFoldDB" id="A0AAV4TH30"/>
<evidence type="ECO:0008006" key="3">
    <source>
        <dbReference type="Google" id="ProtNLM"/>
    </source>
</evidence>
<evidence type="ECO:0000313" key="2">
    <source>
        <dbReference type="Proteomes" id="UP001054945"/>
    </source>
</evidence>
<proteinExistence type="predicted"/>
<protein>
    <recommendedName>
        <fullName evidence="3">Secreted protein</fullName>
    </recommendedName>
</protein>
<name>A0AAV4TH30_CAEEX</name>
<organism evidence="1 2">
    <name type="scientific">Caerostris extrusa</name>
    <name type="common">Bark spider</name>
    <name type="synonym">Caerostris bankana</name>
    <dbReference type="NCBI Taxonomy" id="172846"/>
    <lineage>
        <taxon>Eukaryota</taxon>
        <taxon>Metazoa</taxon>
        <taxon>Ecdysozoa</taxon>
        <taxon>Arthropoda</taxon>
        <taxon>Chelicerata</taxon>
        <taxon>Arachnida</taxon>
        <taxon>Araneae</taxon>
        <taxon>Araneomorphae</taxon>
        <taxon>Entelegynae</taxon>
        <taxon>Araneoidea</taxon>
        <taxon>Araneidae</taxon>
        <taxon>Caerostris</taxon>
    </lineage>
</organism>
<gene>
    <name evidence="1" type="ORF">CEXT_531291</name>
</gene>
<evidence type="ECO:0000313" key="1">
    <source>
        <dbReference type="EMBL" id="GIY43293.1"/>
    </source>
</evidence>
<keyword evidence="2" id="KW-1185">Reference proteome</keyword>
<reference evidence="1 2" key="1">
    <citation type="submission" date="2021-06" db="EMBL/GenBank/DDBJ databases">
        <title>Caerostris extrusa draft genome.</title>
        <authorList>
            <person name="Kono N."/>
            <person name="Arakawa K."/>
        </authorList>
    </citation>
    <scope>NUCLEOTIDE SEQUENCE [LARGE SCALE GENOMIC DNA]</scope>
</reference>
<dbReference type="EMBL" id="BPLR01010954">
    <property type="protein sequence ID" value="GIY43293.1"/>
    <property type="molecule type" value="Genomic_DNA"/>
</dbReference>
<sequence>MYVIGSFVYLTYLRGCAIHQVASSALLSFLGDNCSPLPFPHLGSFAESLQSGKLKLGAFMLRSWEARNTLGTFIVLLHRFPYGQRSTNGLVLLLCWRVFPT</sequence>